<organism evidence="8 9">
    <name type="scientific">Breoghania corrubedonensis</name>
    <dbReference type="NCBI Taxonomy" id="665038"/>
    <lineage>
        <taxon>Bacteria</taxon>
        <taxon>Pseudomonadati</taxon>
        <taxon>Pseudomonadota</taxon>
        <taxon>Alphaproteobacteria</taxon>
        <taxon>Hyphomicrobiales</taxon>
        <taxon>Stappiaceae</taxon>
        <taxon>Breoghania</taxon>
    </lineage>
</organism>
<evidence type="ECO:0000256" key="5">
    <source>
        <dbReference type="ARBA" id="ARBA00030918"/>
    </source>
</evidence>
<comment type="caution">
    <text evidence="8">The sequence shown here is derived from an EMBL/GenBank/DDBJ whole genome shotgun (WGS) entry which is preliminary data.</text>
</comment>
<comment type="catalytic activity">
    <reaction evidence="1">
        <text>Exolytic cleavage of the (1-&gt;4)-beta-glycosidic linkage between N-acetylmuramic acid (MurNAc) and N-acetylglucosamine (GlcNAc) residues in peptidoglycan, from either the reducing or the non-reducing ends of the peptidoglycan chains, with concomitant formation of a 1,6-anhydrobond in the MurNAc residue.</text>
        <dbReference type="EC" id="4.2.2.n1"/>
    </reaction>
</comment>
<dbReference type="GO" id="GO:0071555">
    <property type="term" value="P:cell wall organization"/>
    <property type="evidence" value="ECO:0007669"/>
    <property type="project" value="UniProtKB-KW"/>
</dbReference>
<accession>A0A2T5VH71</accession>
<evidence type="ECO:0000256" key="2">
    <source>
        <dbReference type="ARBA" id="ARBA00012587"/>
    </source>
</evidence>
<dbReference type="EMBL" id="QAYG01000001">
    <property type="protein sequence ID" value="PTW63100.1"/>
    <property type="molecule type" value="Genomic_DNA"/>
</dbReference>
<dbReference type="InterPro" id="IPR005300">
    <property type="entry name" value="MltA_B"/>
</dbReference>
<dbReference type="PIRSF" id="PIRSF019422">
    <property type="entry name" value="MltA"/>
    <property type="match status" value="1"/>
</dbReference>
<dbReference type="Gene3D" id="2.40.40.10">
    <property type="entry name" value="RlpA-like domain"/>
    <property type="match status" value="1"/>
</dbReference>
<dbReference type="CDD" id="cd14485">
    <property type="entry name" value="mltA_like_LT_A"/>
    <property type="match status" value="1"/>
</dbReference>
<feature type="domain" description="Lytic transglycosylase MltA" evidence="7">
    <location>
        <begin position="191"/>
        <end position="353"/>
    </location>
</feature>
<evidence type="ECO:0000256" key="6">
    <source>
        <dbReference type="SAM" id="MobiDB-lite"/>
    </source>
</evidence>
<dbReference type="CDD" id="cd14668">
    <property type="entry name" value="mlta_B"/>
    <property type="match status" value="1"/>
</dbReference>
<proteinExistence type="predicted"/>
<dbReference type="Proteomes" id="UP000244081">
    <property type="component" value="Unassembled WGS sequence"/>
</dbReference>
<dbReference type="InterPro" id="IPR026044">
    <property type="entry name" value="MltA"/>
</dbReference>
<gene>
    <name evidence="8" type="ORF">C8N35_1011150</name>
</gene>
<dbReference type="AlphaFoldDB" id="A0A2T5VH71"/>
<reference evidence="8 9" key="1">
    <citation type="submission" date="2018-04" db="EMBL/GenBank/DDBJ databases">
        <title>Genomic Encyclopedia of Archaeal and Bacterial Type Strains, Phase II (KMG-II): from individual species to whole genera.</title>
        <authorList>
            <person name="Goeker M."/>
        </authorList>
    </citation>
    <scope>NUCLEOTIDE SEQUENCE [LARGE SCALE GENOMIC DNA]</scope>
    <source>
        <strain evidence="8 9">DSM 23382</strain>
    </source>
</reference>
<keyword evidence="4" id="KW-0961">Cell wall biogenesis/degradation</keyword>
<dbReference type="SMART" id="SM00925">
    <property type="entry name" value="MltA"/>
    <property type="match status" value="1"/>
</dbReference>
<evidence type="ECO:0000313" key="9">
    <source>
        <dbReference type="Proteomes" id="UP000244081"/>
    </source>
</evidence>
<dbReference type="PANTHER" id="PTHR30124">
    <property type="entry name" value="MEMBRANE-BOUND LYTIC MUREIN TRANSGLYCOSYLASE A"/>
    <property type="match status" value="1"/>
</dbReference>
<evidence type="ECO:0000256" key="1">
    <source>
        <dbReference type="ARBA" id="ARBA00001420"/>
    </source>
</evidence>
<dbReference type="GO" id="GO:0019867">
    <property type="term" value="C:outer membrane"/>
    <property type="evidence" value="ECO:0007669"/>
    <property type="project" value="InterPro"/>
</dbReference>
<dbReference type="GO" id="GO:0008933">
    <property type="term" value="F:peptidoglycan lytic transglycosylase activity"/>
    <property type="evidence" value="ECO:0007669"/>
    <property type="project" value="TreeGrafter"/>
</dbReference>
<dbReference type="GO" id="GO:0004553">
    <property type="term" value="F:hydrolase activity, hydrolyzing O-glycosyl compounds"/>
    <property type="evidence" value="ECO:0007669"/>
    <property type="project" value="InterPro"/>
</dbReference>
<dbReference type="Pfam" id="PF06725">
    <property type="entry name" value="3D"/>
    <property type="match status" value="1"/>
</dbReference>
<dbReference type="GO" id="GO:0009254">
    <property type="term" value="P:peptidoglycan turnover"/>
    <property type="evidence" value="ECO:0007669"/>
    <property type="project" value="InterPro"/>
</dbReference>
<dbReference type="InterPro" id="IPR036908">
    <property type="entry name" value="RlpA-like_sf"/>
</dbReference>
<keyword evidence="9" id="KW-1185">Reference proteome</keyword>
<dbReference type="EC" id="4.2.2.n1" evidence="2"/>
<evidence type="ECO:0000313" key="8">
    <source>
        <dbReference type="EMBL" id="PTW63100.1"/>
    </source>
</evidence>
<sequence length="466" mass="48997">MARNARRRAGDPPPCPMRRKTQTSAARAGLLAALPILTLSLAAGPLASQAMARASATQTSEAATVTPPENGASHAFDADVAPVRIAAAGTKATAGAGAVYHPSVEAVSFSDLSGWREDDPSAALSAFLKGCRAPHARAGALGISGGDLASLCVKAEAARGSRSVARAFFEREFVAVRIVEPGFVTGYFEPAIPGSRMRTSRFTVPLYRKPDDLVKITASQRRAARKVGLGEEYAFARRTGDGGLAEYPDRAAIAAGALAGRGLEIAWVADPLDAFFIHIQGSARLKLADGSLLRLAYAAKSGQPYTAIGRVLIERGEIAREDMTMATLRAWMEAHREEARALIEHNRSYIFFREVEAGEDEGPVGAAGVPLTAGRSLAVDRTLHAFGTPVFIEADLPKSAGGRFRRLMIAQDTGSAIVGPARGDIFVGTGEDAGHTAGEIKHSARFTLLAPRGSRLAEAARHGAKP</sequence>
<dbReference type="Gene3D" id="2.40.240.50">
    <property type="entry name" value="Barwin-like endoglucanases"/>
    <property type="match status" value="1"/>
</dbReference>
<evidence type="ECO:0000256" key="4">
    <source>
        <dbReference type="ARBA" id="ARBA00023316"/>
    </source>
</evidence>
<dbReference type="Pfam" id="PF03562">
    <property type="entry name" value="MltA"/>
    <property type="match status" value="1"/>
</dbReference>
<protein>
    <recommendedName>
        <fullName evidence="2">peptidoglycan lytic exotransglycosylase</fullName>
        <ecNumber evidence="2">4.2.2.n1</ecNumber>
    </recommendedName>
    <alternativeName>
        <fullName evidence="5">Murein hydrolase A</fullName>
    </alternativeName>
</protein>
<dbReference type="PANTHER" id="PTHR30124:SF0">
    <property type="entry name" value="MEMBRANE-BOUND LYTIC MUREIN TRANSGLYCOSYLASE A"/>
    <property type="match status" value="1"/>
</dbReference>
<feature type="region of interest" description="Disordered" evidence="6">
    <location>
        <begin position="1"/>
        <end position="24"/>
    </location>
</feature>
<evidence type="ECO:0000256" key="3">
    <source>
        <dbReference type="ARBA" id="ARBA00023239"/>
    </source>
</evidence>
<dbReference type="GO" id="GO:0009253">
    <property type="term" value="P:peptidoglycan catabolic process"/>
    <property type="evidence" value="ECO:0007669"/>
    <property type="project" value="TreeGrafter"/>
</dbReference>
<name>A0A2T5VH71_9HYPH</name>
<dbReference type="InterPro" id="IPR010611">
    <property type="entry name" value="3D_dom"/>
</dbReference>
<evidence type="ECO:0000259" key="7">
    <source>
        <dbReference type="SMART" id="SM00925"/>
    </source>
</evidence>
<keyword evidence="3" id="KW-0456">Lyase</keyword>
<dbReference type="SUPFAM" id="SSF50685">
    <property type="entry name" value="Barwin-like endoglucanases"/>
    <property type="match status" value="1"/>
</dbReference>